<name>A0A4Q4TVV0_9PEZI</name>
<dbReference type="EMBL" id="QJNU01000014">
    <property type="protein sequence ID" value="RYP10714.1"/>
    <property type="molecule type" value="Genomic_DNA"/>
</dbReference>
<dbReference type="AlphaFoldDB" id="A0A4Q4TVV0"/>
<evidence type="ECO:0000256" key="1">
    <source>
        <dbReference type="SAM" id="MobiDB-lite"/>
    </source>
</evidence>
<gene>
    <name evidence="2" type="ORF">DL764_000504</name>
</gene>
<dbReference type="OrthoDB" id="4731303at2759"/>
<comment type="caution">
    <text evidence="2">The sequence shown here is derived from an EMBL/GenBank/DDBJ whole genome shotgun (WGS) entry which is preliminary data.</text>
</comment>
<sequence length="196" mass="21340">MSSECTNFPWRLSSIDRTWPKPVAWGCGHVTNLERGGIVKSAESVLAVFHDPVRHWATCRAEVMGDKLGSKAQIARVATNLARYGYGMLENLARTAPQAGARPEARQNPGAALRGGGAARRRGRYAVGPAGREAVGVGDGDRLAQMAWQAELWLPWDAHARAHIEAKVGNFQEEQLDVLRGVFPYSELWLTPRGGG</sequence>
<evidence type="ECO:0000313" key="3">
    <source>
        <dbReference type="Proteomes" id="UP000293360"/>
    </source>
</evidence>
<dbReference type="Proteomes" id="UP000293360">
    <property type="component" value="Unassembled WGS sequence"/>
</dbReference>
<keyword evidence="3" id="KW-1185">Reference proteome</keyword>
<accession>A0A4Q4TVV0</accession>
<reference evidence="2 3" key="1">
    <citation type="submission" date="2018-06" db="EMBL/GenBank/DDBJ databases">
        <title>Complete Genomes of Monosporascus.</title>
        <authorList>
            <person name="Robinson A.J."/>
            <person name="Natvig D.O."/>
        </authorList>
    </citation>
    <scope>NUCLEOTIDE SEQUENCE [LARGE SCALE GENOMIC DNA]</scope>
    <source>
        <strain evidence="2 3">CBS 110550</strain>
    </source>
</reference>
<organism evidence="2 3">
    <name type="scientific">Monosporascus ibericus</name>
    <dbReference type="NCBI Taxonomy" id="155417"/>
    <lineage>
        <taxon>Eukaryota</taxon>
        <taxon>Fungi</taxon>
        <taxon>Dikarya</taxon>
        <taxon>Ascomycota</taxon>
        <taxon>Pezizomycotina</taxon>
        <taxon>Sordariomycetes</taxon>
        <taxon>Xylariomycetidae</taxon>
        <taxon>Xylariales</taxon>
        <taxon>Xylariales incertae sedis</taxon>
        <taxon>Monosporascus</taxon>
    </lineage>
</organism>
<feature type="region of interest" description="Disordered" evidence="1">
    <location>
        <begin position="97"/>
        <end position="118"/>
    </location>
</feature>
<evidence type="ECO:0000313" key="2">
    <source>
        <dbReference type="EMBL" id="RYP10714.1"/>
    </source>
</evidence>
<proteinExistence type="predicted"/>
<protein>
    <submittedName>
        <fullName evidence="2">Uncharacterized protein</fullName>
    </submittedName>
</protein>